<evidence type="ECO:0000313" key="1">
    <source>
        <dbReference type="EMBL" id="MCD1127080.1"/>
    </source>
</evidence>
<dbReference type="PANTHER" id="PTHR42717">
    <property type="entry name" value="DIHYDROOROTASE-RELATED"/>
    <property type="match status" value="1"/>
</dbReference>
<dbReference type="Gene3D" id="2.30.40.10">
    <property type="entry name" value="Urease, subunit C, domain 1"/>
    <property type="match status" value="1"/>
</dbReference>
<evidence type="ECO:0000313" key="2">
    <source>
        <dbReference type="Proteomes" id="UP001139171"/>
    </source>
</evidence>
<dbReference type="EMBL" id="JAJNAG010000039">
    <property type="protein sequence ID" value="MCD1127080.1"/>
    <property type="molecule type" value="Genomic_DNA"/>
</dbReference>
<evidence type="ECO:0008006" key="3">
    <source>
        <dbReference type="Google" id="ProtNLM"/>
    </source>
</evidence>
<dbReference type="InterPro" id="IPR020043">
    <property type="entry name" value="Deacetylase_Atu3266-like"/>
</dbReference>
<proteinExistence type="predicted"/>
<dbReference type="SUPFAM" id="SSF51338">
    <property type="entry name" value="Composite domain of metallo-dependent hydrolases"/>
    <property type="match status" value="1"/>
</dbReference>
<dbReference type="AlphaFoldDB" id="A0A9X1MZH3"/>
<dbReference type="PANTHER" id="PTHR42717:SF1">
    <property type="entry name" value="IMIDAZOLONEPROPIONASE AND RELATED AMIDOHYDROLASES"/>
    <property type="match status" value="1"/>
</dbReference>
<keyword evidence="2" id="KW-1185">Reference proteome</keyword>
<name>A0A9X1MZH3_9GAMM</name>
<accession>A0A9X1MZH3</accession>
<dbReference type="GO" id="GO:0016810">
    <property type="term" value="F:hydrolase activity, acting on carbon-nitrogen (but not peptide) bonds"/>
    <property type="evidence" value="ECO:0007669"/>
    <property type="project" value="InterPro"/>
</dbReference>
<organism evidence="1 2">
    <name type="scientific">Limnobaculum eriocheiris</name>
    <dbReference type="NCBI Taxonomy" id="2897391"/>
    <lineage>
        <taxon>Bacteria</taxon>
        <taxon>Pseudomonadati</taxon>
        <taxon>Pseudomonadota</taxon>
        <taxon>Gammaproteobacteria</taxon>
        <taxon>Enterobacterales</taxon>
        <taxon>Budviciaceae</taxon>
        <taxon>Limnobaculum</taxon>
    </lineage>
</organism>
<dbReference type="GO" id="GO:0019213">
    <property type="term" value="F:deacetylase activity"/>
    <property type="evidence" value="ECO:0007669"/>
    <property type="project" value="InterPro"/>
</dbReference>
<dbReference type="Proteomes" id="UP001139171">
    <property type="component" value="Unassembled WGS sequence"/>
</dbReference>
<dbReference type="RefSeq" id="WP_230610596.1">
    <property type="nucleotide sequence ID" value="NZ_JAJNAG010000039.1"/>
</dbReference>
<dbReference type="InterPro" id="IPR011059">
    <property type="entry name" value="Metal-dep_hydrolase_composite"/>
</dbReference>
<protein>
    <recommendedName>
        <fullName evidence="3">Amidohydrolase</fullName>
    </recommendedName>
</protein>
<reference evidence="1" key="1">
    <citation type="submission" date="2021-11" db="EMBL/GenBank/DDBJ databases">
        <title>Jinshanibacter sp. isolated from one year old Eriocheir sinensis.</title>
        <authorList>
            <person name="Li J.-Y."/>
            <person name="He W."/>
            <person name="Gao T.-H."/>
        </authorList>
    </citation>
    <scope>NUCLEOTIDE SEQUENCE</scope>
    <source>
        <strain evidence="1">LJY008</strain>
    </source>
</reference>
<comment type="caution">
    <text evidence="1">The sequence shown here is derived from an EMBL/GenBank/DDBJ whole genome shotgun (WGS) entry which is preliminary data.</text>
</comment>
<sequence>MSLYDLIIKNVHLKDPINKTDGLMDIGIADGKIAVTQADIPIIQAKKVTDLTEYTAIPGIIDPHTHVSEFWGSNNGQTMLAKAEDTMLDIESRTPIATIVGGNMVMYKGLVCGQGSTIICTRQGEASLKKRGIKTCVADPSQKPLAMSTTR</sequence>
<gene>
    <name evidence="1" type="ORF">LPW36_13930</name>
</gene>